<dbReference type="InterPro" id="IPR012462">
    <property type="entry name" value="UFSP1/2_DUB_cat"/>
</dbReference>
<evidence type="ECO:0000256" key="12">
    <source>
        <dbReference type="ARBA" id="ARBA00029662"/>
    </source>
</evidence>
<comment type="function">
    <text evidence="14">Deubiquitinase with endodeubiquitinase activity that specifically interacts with and cleaves 'Lys-63'-linked long polyubiquitin chains. Shows only weak activity against 'Lys-11' and 'Lys-48'-linked chains. Plays an important role in genome stability pathways, functioning to prevent spontaneous DNA damage and also promote cellular survival in response to exogenous DNA damage. Modulates the ubiquitination status of replication protein A (RPA) complex proteins in response to replication stress.</text>
</comment>
<evidence type="ECO:0000256" key="1">
    <source>
        <dbReference type="ARBA" id="ARBA00000707"/>
    </source>
</evidence>
<dbReference type="EMBL" id="CP111017">
    <property type="protein sequence ID" value="WAR08903.1"/>
    <property type="molecule type" value="Genomic_DNA"/>
</dbReference>
<evidence type="ECO:0000256" key="10">
    <source>
        <dbReference type="ARBA" id="ARBA00022833"/>
    </source>
</evidence>
<dbReference type="Gene3D" id="3.90.70.130">
    <property type="match status" value="1"/>
</dbReference>
<sequence>MADVDQSHGLLGEKFTCLICGQEGLSDEKMRNHVLVEHVENTVCCPFCDLAGITSDEMTLHINSVHFDDLAKQQTSGPGKQNGDLSCTAENGEDMNENKKLDPDTYGKAHGGAIPKTTGKSLKHSHSLDQSPHRSPSRKSGGIKTSQSESNINRRGRLSLNFDIINEPGPSHSASSEAIKASASAQSIRSSVSAQSMRMSTSYNDSFNGAFGSSVDLEPNNTQTVRLRLQSSIHNNNDVILEESQDNNNIPLQPNLNQVLQPDINDNVEPDINSNMPAAFSCPLCQFITSSENLIQAHVNMAHVDVLSPARPRSEAVGASASSAANSTRRGNTDISSTTQCSGVVKDEYPCPICLKIYDNVGELSLHVNQAHSQIFSPDRPVGASSGEAVAGPSSFQCPVCGLELYERSRLEAHVNGHFSAEQTPIIFCLFKTDLAFPQLQAMYGMVDGNTPYKRKYEKNLERAVANGDMTITEFHERKIGFKYADSRGIDDGVIQRLQEYYRTPTHGVSKAYLCTSVDHYAGSFGDKGYGCGYRNFQIPLMPSITKIQQLIEAAWEKGYDKQGREQLAGRVLNTEKWIGATEIVATLSSLKVRIVNANLMRTLRRPLENMKAKQYQIVAVVGTLSEQEC</sequence>
<feature type="compositionally biased region" description="Polar residues" evidence="16">
    <location>
        <begin position="143"/>
        <end position="153"/>
    </location>
</feature>
<keyword evidence="7" id="KW-0677">Repeat</keyword>
<organism evidence="18 19">
    <name type="scientific">Mya arenaria</name>
    <name type="common">Soft-shell clam</name>
    <dbReference type="NCBI Taxonomy" id="6604"/>
    <lineage>
        <taxon>Eukaryota</taxon>
        <taxon>Metazoa</taxon>
        <taxon>Spiralia</taxon>
        <taxon>Lophotrochozoa</taxon>
        <taxon>Mollusca</taxon>
        <taxon>Bivalvia</taxon>
        <taxon>Autobranchia</taxon>
        <taxon>Heteroconchia</taxon>
        <taxon>Euheterodonta</taxon>
        <taxon>Imparidentia</taxon>
        <taxon>Neoheterodontei</taxon>
        <taxon>Myida</taxon>
        <taxon>Myoidea</taxon>
        <taxon>Myidae</taxon>
        <taxon>Mya</taxon>
    </lineage>
</organism>
<evidence type="ECO:0000256" key="8">
    <source>
        <dbReference type="ARBA" id="ARBA00022771"/>
    </source>
</evidence>
<evidence type="ECO:0000256" key="4">
    <source>
        <dbReference type="ARBA" id="ARBA00012759"/>
    </source>
</evidence>
<dbReference type="Proteomes" id="UP001164746">
    <property type="component" value="Chromosome 6"/>
</dbReference>
<evidence type="ECO:0000259" key="17">
    <source>
        <dbReference type="PROSITE" id="PS50157"/>
    </source>
</evidence>
<evidence type="ECO:0000256" key="14">
    <source>
        <dbReference type="ARBA" id="ARBA00045669"/>
    </source>
</evidence>
<dbReference type="SMART" id="SM00355">
    <property type="entry name" value="ZnF_C2H2"/>
    <property type="match status" value="5"/>
</dbReference>
<keyword evidence="8 15" id="KW-0863">Zinc-finger</keyword>
<dbReference type="EC" id="3.4.19.12" evidence="4"/>
<dbReference type="Gene3D" id="3.30.160.60">
    <property type="entry name" value="Classic Zinc Finger"/>
    <property type="match status" value="2"/>
</dbReference>
<evidence type="ECO:0000313" key="18">
    <source>
        <dbReference type="EMBL" id="WAR08903.1"/>
    </source>
</evidence>
<reference evidence="18" key="1">
    <citation type="submission" date="2022-11" db="EMBL/GenBank/DDBJ databases">
        <title>Centuries of genome instability and evolution in soft-shell clam transmissible cancer (bioRxiv).</title>
        <authorList>
            <person name="Hart S.F.M."/>
            <person name="Yonemitsu M.A."/>
            <person name="Giersch R.M."/>
            <person name="Beal B.F."/>
            <person name="Arriagada G."/>
            <person name="Davis B.W."/>
            <person name="Ostrander E.A."/>
            <person name="Goff S.P."/>
            <person name="Metzger M.J."/>
        </authorList>
    </citation>
    <scope>NUCLEOTIDE SEQUENCE</scope>
    <source>
        <strain evidence="18">MELC-2E11</strain>
        <tissue evidence="18">Siphon/mantle</tissue>
    </source>
</reference>
<feature type="compositionally biased region" description="Polar residues" evidence="16">
    <location>
        <begin position="72"/>
        <end position="89"/>
    </location>
</feature>
<gene>
    <name evidence="18" type="ORF">MAR_018861</name>
</gene>
<evidence type="ECO:0000256" key="9">
    <source>
        <dbReference type="ARBA" id="ARBA00022801"/>
    </source>
</evidence>
<feature type="compositionally biased region" description="Low complexity" evidence="16">
    <location>
        <begin position="315"/>
        <end position="327"/>
    </location>
</feature>
<evidence type="ECO:0000256" key="11">
    <source>
        <dbReference type="ARBA" id="ARBA00022990"/>
    </source>
</evidence>
<evidence type="ECO:0000256" key="5">
    <source>
        <dbReference type="ARBA" id="ARBA00021993"/>
    </source>
</evidence>
<comment type="subunit">
    <text evidence="3">Interacts with RPA1 and RPA2.</text>
</comment>
<dbReference type="PROSITE" id="PS50157">
    <property type="entry name" value="ZINC_FINGER_C2H2_2"/>
    <property type="match status" value="1"/>
</dbReference>
<evidence type="ECO:0000256" key="16">
    <source>
        <dbReference type="SAM" id="MobiDB-lite"/>
    </source>
</evidence>
<feature type="compositionally biased region" description="Polar residues" evidence="16">
    <location>
        <begin position="328"/>
        <end position="339"/>
    </location>
</feature>
<protein>
    <recommendedName>
        <fullName evidence="5">Zinc finger-containing ubiquitin peptidase 1</fullName>
        <ecNumber evidence="4">3.4.19.12</ecNumber>
    </recommendedName>
    <alternativeName>
        <fullName evidence="13">Lys-63-specific deubiquitinase ZUFSP</fullName>
    </alternativeName>
    <alternativeName>
        <fullName evidence="12">Zinc finger with UFM1-specific peptidase domain protein</fullName>
    </alternativeName>
</protein>
<feature type="region of interest" description="Disordered" evidence="16">
    <location>
        <begin position="72"/>
        <end position="155"/>
    </location>
</feature>
<proteinExistence type="inferred from homology"/>
<dbReference type="InterPro" id="IPR050688">
    <property type="entry name" value="Zinc_finger/UBP_domain"/>
</dbReference>
<evidence type="ECO:0000313" key="19">
    <source>
        <dbReference type="Proteomes" id="UP001164746"/>
    </source>
</evidence>
<evidence type="ECO:0000256" key="15">
    <source>
        <dbReference type="PROSITE-ProRule" id="PRU00042"/>
    </source>
</evidence>
<evidence type="ECO:0000256" key="2">
    <source>
        <dbReference type="ARBA" id="ARBA00010469"/>
    </source>
</evidence>
<evidence type="ECO:0000256" key="13">
    <source>
        <dbReference type="ARBA" id="ARBA00031481"/>
    </source>
</evidence>
<feature type="domain" description="C2H2-type" evidence="17">
    <location>
        <begin position="396"/>
        <end position="423"/>
    </location>
</feature>
<evidence type="ECO:0000256" key="6">
    <source>
        <dbReference type="ARBA" id="ARBA00022723"/>
    </source>
</evidence>
<evidence type="ECO:0000256" key="3">
    <source>
        <dbReference type="ARBA" id="ARBA00011274"/>
    </source>
</evidence>
<keyword evidence="11" id="KW-0007">Acetylation</keyword>
<dbReference type="InterPro" id="IPR013087">
    <property type="entry name" value="Znf_C2H2_type"/>
</dbReference>
<keyword evidence="19" id="KW-1185">Reference proteome</keyword>
<keyword evidence="10" id="KW-0862">Zinc</keyword>
<comment type="catalytic activity">
    <reaction evidence="1">
        <text>Thiol-dependent hydrolysis of ester, thioester, amide, peptide and isopeptide bonds formed by the C-terminal Gly of ubiquitin (a 76-residue protein attached to proteins as an intracellular targeting signal).</text>
        <dbReference type="EC" id="3.4.19.12"/>
    </reaction>
</comment>
<dbReference type="PROSITE" id="PS00028">
    <property type="entry name" value="ZINC_FINGER_C2H2_1"/>
    <property type="match status" value="2"/>
</dbReference>
<keyword evidence="9" id="KW-0378">Hydrolase</keyword>
<name>A0ABY7EJS9_MYAAR</name>
<keyword evidence="6" id="KW-0479">Metal-binding</keyword>
<accession>A0ABY7EJS9</accession>
<dbReference type="Pfam" id="PF07910">
    <property type="entry name" value="Peptidase_C78"/>
    <property type="match status" value="1"/>
</dbReference>
<evidence type="ECO:0000256" key="7">
    <source>
        <dbReference type="ARBA" id="ARBA00022737"/>
    </source>
</evidence>
<feature type="non-terminal residue" evidence="18">
    <location>
        <position position="630"/>
    </location>
</feature>
<feature type="region of interest" description="Disordered" evidence="16">
    <location>
        <begin position="315"/>
        <end position="339"/>
    </location>
</feature>
<feature type="compositionally biased region" description="Basic and acidic residues" evidence="16">
    <location>
        <begin position="96"/>
        <end position="107"/>
    </location>
</feature>
<dbReference type="PANTHER" id="PTHR24403">
    <property type="entry name" value="ZINC FINGER PROTEIN"/>
    <property type="match status" value="1"/>
</dbReference>
<comment type="similarity">
    <text evidence="2">Belongs to the peptidase C78 family. ZUFSP subfamily.</text>
</comment>